<dbReference type="InterPro" id="IPR051539">
    <property type="entry name" value="T4SS-coupling_protein"/>
</dbReference>
<dbReference type="Proteomes" id="UP001589890">
    <property type="component" value="Unassembled WGS sequence"/>
</dbReference>
<keyword evidence="10" id="KW-1185">Reference proteome</keyword>
<evidence type="ECO:0000313" key="10">
    <source>
        <dbReference type="Proteomes" id="UP001589890"/>
    </source>
</evidence>
<evidence type="ECO:0000256" key="1">
    <source>
        <dbReference type="ARBA" id="ARBA00004651"/>
    </source>
</evidence>
<feature type="transmembrane region" description="Helical" evidence="7">
    <location>
        <begin position="71"/>
        <end position="94"/>
    </location>
</feature>
<keyword evidence="5 7" id="KW-0472">Membrane</keyword>
<dbReference type="Gene3D" id="3.40.50.300">
    <property type="entry name" value="P-loop containing nucleotide triphosphate hydrolases"/>
    <property type="match status" value="1"/>
</dbReference>
<dbReference type="PANTHER" id="PTHR37937">
    <property type="entry name" value="CONJUGATIVE TRANSFER: DNA TRANSPORT"/>
    <property type="match status" value="1"/>
</dbReference>
<evidence type="ECO:0000256" key="5">
    <source>
        <dbReference type="ARBA" id="ARBA00023136"/>
    </source>
</evidence>
<comment type="subcellular location">
    <subcellularLocation>
        <location evidence="1">Cell membrane</location>
        <topology evidence="1">Multi-pass membrane protein</topology>
    </subcellularLocation>
</comment>
<gene>
    <name evidence="9" type="ORF">ACFFGN_12620</name>
</gene>
<evidence type="ECO:0000256" key="4">
    <source>
        <dbReference type="ARBA" id="ARBA00022989"/>
    </source>
</evidence>
<proteinExistence type="predicted"/>
<dbReference type="PANTHER" id="PTHR37937:SF1">
    <property type="entry name" value="CONJUGATIVE TRANSFER: DNA TRANSPORT"/>
    <property type="match status" value="1"/>
</dbReference>
<comment type="caution">
    <text evidence="9">The sequence shown here is derived from an EMBL/GenBank/DDBJ whole genome shotgun (WGS) entry which is preliminary data.</text>
</comment>
<evidence type="ECO:0000256" key="6">
    <source>
        <dbReference type="SAM" id="MobiDB-lite"/>
    </source>
</evidence>
<dbReference type="SUPFAM" id="SSF52540">
    <property type="entry name" value="P-loop containing nucleoside triphosphate hydrolases"/>
    <property type="match status" value="1"/>
</dbReference>
<keyword evidence="2" id="KW-1003">Cell membrane</keyword>
<feature type="compositionally biased region" description="Pro residues" evidence="6">
    <location>
        <begin position="626"/>
        <end position="647"/>
    </location>
</feature>
<feature type="region of interest" description="Disordered" evidence="6">
    <location>
        <begin position="587"/>
        <end position="647"/>
    </location>
</feature>
<evidence type="ECO:0000259" key="8">
    <source>
        <dbReference type="Pfam" id="PF12696"/>
    </source>
</evidence>
<keyword evidence="4 7" id="KW-1133">Transmembrane helix</keyword>
<organism evidence="9 10">
    <name type="scientific">Kribbella deserti</name>
    <dbReference type="NCBI Taxonomy" id="1926257"/>
    <lineage>
        <taxon>Bacteria</taxon>
        <taxon>Bacillati</taxon>
        <taxon>Actinomycetota</taxon>
        <taxon>Actinomycetes</taxon>
        <taxon>Propionibacteriales</taxon>
        <taxon>Kribbellaceae</taxon>
        <taxon>Kribbella</taxon>
    </lineage>
</organism>
<reference evidence="9 10" key="1">
    <citation type="submission" date="2024-09" db="EMBL/GenBank/DDBJ databases">
        <authorList>
            <person name="Sun Q."/>
            <person name="Mori K."/>
        </authorList>
    </citation>
    <scope>NUCLEOTIDE SEQUENCE [LARGE SCALE GENOMIC DNA]</scope>
    <source>
        <strain evidence="9 10">CGMCC 1.15906</strain>
    </source>
</reference>
<dbReference type="EMBL" id="JBHLTC010000014">
    <property type="protein sequence ID" value="MFC0624913.1"/>
    <property type="molecule type" value="Genomic_DNA"/>
</dbReference>
<evidence type="ECO:0000256" key="7">
    <source>
        <dbReference type="SAM" id="Phobius"/>
    </source>
</evidence>
<name>A0ABV6QJU8_9ACTN</name>
<dbReference type="InterPro" id="IPR032689">
    <property type="entry name" value="TraG-D_C"/>
</dbReference>
<evidence type="ECO:0000313" key="9">
    <source>
        <dbReference type="EMBL" id="MFC0624913.1"/>
    </source>
</evidence>
<evidence type="ECO:0000256" key="3">
    <source>
        <dbReference type="ARBA" id="ARBA00022692"/>
    </source>
</evidence>
<feature type="domain" description="TraD/TraG TraM recognition site" evidence="8">
    <location>
        <begin position="414"/>
        <end position="531"/>
    </location>
</feature>
<protein>
    <submittedName>
        <fullName evidence="9">Type IV secretory system conjugative DNA transfer family protein</fullName>
    </submittedName>
</protein>
<dbReference type="Pfam" id="PF12696">
    <property type="entry name" value="TraG-D_C"/>
    <property type="match status" value="1"/>
</dbReference>
<dbReference type="CDD" id="cd01127">
    <property type="entry name" value="TrwB_TraG_TraD_VirD4"/>
    <property type="match status" value="1"/>
</dbReference>
<evidence type="ECO:0000256" key="2">
    <source>
        <dbReference type="ARBA" id="ARBA00022475"/>
    </source>
</evidence>
<sequence length="647" mass="69698">MAQGKRSTGPGGLGPETLALFTAIGLFVLVVGGLWSSLSIAAKLDGRPGPGSNPISVVSDLIQGNLEWSGAATAILVIEVVLLLAIIFGAVLALRRVRTPKSRVDRSASLMGKRNDLHKITRQGAQEIANRLGTGHSGPGVFIGRTVFGDLEIFGSWEDMHVDIWGPRTGKTTSRAVPAILDAPGAVIATSNKRDIVDATRDPRSAKGPVWVFDPQEVCGEEPTWWWNPLSYVKDEVTARQLADHIVASQRVEGARTDAYFDTMATDLLAGMLLAAALGNKPITQVYLWLADQLNDEPARILSSIPGYELPAQQMQSTLSLPDKQRAGVFGTAMPKVQFMLNRKVTRWVTPQGHNDHRPQFDPHRFVREGGTLYSLSKEGIGTAGPLVAALTVAIVEAAEEYAKQCPGGRMPSPLVGVLDEAANVCRWKNLPDLYSHFGSRGIILMTILQSWAQGIECWGEQGMEKLWSSANIRVYGGGVSDAAFLERLSKLIGDYDINSNSVSYSKGERSHSRQVERHNIMEVSDLASMPPGRAVVFPSGIPATMVRTVPWMARPDAAAVKASFARHDPGASRQGQLTGAENPWINAGQRTQMNPGQRYPAPGQPVHPGQPGQPGHPGMGQPGQPGMPPPYQGGPQQPPQGQPWGR</sequence>
<dbReference type="RefSeq" id="WP_380046773.1">
    <property type="nucleotide sequence ID" value="NZ_JBHLTC010000014.1"/>
</dbReference>
<keyword evidence="3 7" id="KW-0812">Transmembrane</keyword>
<accession>A0ABV6QJU8</accession>
<dbReference type="InterPro" id="IPR027417">
    <property type="entry name" value="P-loop_NTPase"/>
</dbReference>
<feature type="transmembrane region" description="Helical" evidence="7">
    <location>
        <begin position="20"/>
        <end position="42"/>
    </location>
</feature>